<feature type="region of interest" description="Disordered" evidence="1">
    <location>
        <begin position="1"/>
        <end position="27"/>
    </location>
</feature>
<proteinExistence type="predicted"/>
<organism evidence="2 3">
    <name type="scientific">Pseudoxanthomonas taiwanensis J19</name>
    <dbReference type="NCBI Taxonomy" id="935569"/>
    <lineage>
        <taxon>Bacteria</taxon>
        <taxon>Pseudomonadati</taxon>
        <taxon>Pseudomonadota</taxon>
        <taxon>Gammaproteobacteria</taxon>
        <taxon>Lysobacterales</taxon>
        <taxon>Lysobacteraceae</taxon>
        <taxon>Pseudoxanthomonas</taxon>
    </lineage>
</organism>
<protein>
    <submittedName>
        <fullName evidence="2">Uncharacterized protein</fullName>
    </submittedName>
</protein>
<name>A0A562D9Q0_9GAMM</name>
<dbReference type="AlphaFoldDB" id="A0A562D9Q0"/>
<accession>A0A562D9Q0</accession>
<reference evidence="2 3" key="1">
    <citation type="submission" date="2019-07" db="EMBL/GenBank/DDBJ databases">
        <title>Genome sequencing of lignin-degrading bacterial isolates.</title>
        <authorList>
            <person name="Gladden J."/>
        </authorList>
    </citation>
    <scope>NUCLEOTIDE SEQUENCE [LARGE SCALE GENOMIC DNA]</scope>
    <source>
        <strain evidence="2 3">J19</strain>
    </source>
</reference>
<keyword evidence="3" id="KW-1185">Reference proteome</keyword>
<sequence length="54" mass="5413">MPRTVPAAVHSANSERSGPLARSCTDSRPSTFTWLVNSAAAATASPSSAVAPDG</sequence>
<dbReference type="EMBL" id="VLJS01000076">
    <property type="protein sequence ID" value="TWH06342.1"/>
    <property type="molecule type" value="Genomic_DNA"/>
</dbReference>
<dbReference type="Proteomes" id="UP000321583">
    <property type="component" value="Unassembled WGS sequence"/>
</dbReference>
<comment type="caution">
    <text evidence="2">The sequence shown here is derived from an EMBL/GenBank/DDBJ whole genome shotgun (WGS) entry which is preliminary data.</text>
</comment>
<gene>
    <name evidence="2" type="ORF">L613_004600000210</name>
</gene>
<evidence type="ECO:0000313" key="2">
    <source>
        <dbReference type="EMBL" id="TWH06342.1"/>
    </source>
</evidence>
<evidence type="ECO:0000256" key="1">
    <source>
        <dbReference type="SAM" id="MobiDB-lite"/>
    </source>
</evidence>
<evidence type="ECO:0000313" key="3">
    <source>
        <dbReference type="Proteomes" id="UP000321583"/>
    </source>
</evidence>